<evidence type="ECO:0000313" key="2">
    <source>
        <dbReference type="Proteomes" id="UP000469890"/>
    </source>
</evidence>
<accession>A0A8H4F0B3</accession>
<comment type="caution">
    <text evidence="1">The sequence shown here is derived from an EMBL/GenBank/DDBJ whole genome shotgun (WGS) entry which is preliminary data.</text>
</comment>
<gene>
    <name evidence="1" type="ORF">FB192DRAFT_1390941</name>
</gene>
<dbReference type="Proteomes" id="UP000469890">
    <property type="component" value="Unassembled WGS sequence"/>
</dbReference>
<organism evidence="1 2">
    <name type="scientific">Mucor circinelloides f. lusitanicus</name>
    <name type="common">Mucor racemosus var. lusitanicus</name>
    <dbReference type="NCBI Taxonomy" id="29924"/>
    <lineage>
        <taxon>Eukaryota</taxon>
        <taxon>Fungi</taxon>
        <taxon>Fungi incertae sedis</taxon>
        <taxon>Mucoromycota</taxon>
        <taxon>Mucoromycotina</taxon>
        <taxon>Mucoromycetes</taxon>
        <taxon>Mucorales</taxon>
        <taxon>Mucorineae</taxon>
        <taxon>Mucoraceae</taxon>
        <taxon>Mucor</taxon>
    </lineage>
</organism>
<evidence type="ECO:0000313" key="1">
    <source>
        <dbReference type="EMBL" id="KAF1800284.1"/>
    </source>
</evidence>
<dbReference type="EMBL" id="JAAECE010000006">
    <property type="protein sequence ID" value="KAF1800284.1"/>
    <property type="molecule type" value="Genomic_DNA"/>
</dbReference>
<dbReference type="AlphaFoldDB" id="A0A8H4F0B3"/>
<sequence>MRDTDAKQFLHATFARVMDDHDITKALFLLKQILTGGDTAQEAVAAERRLGYIGEPAVQTAMHMILDDHFSQYDRDQLPVIGNTVSLRLYQLIGERIHLQQYVEPINYTRHDVWVSAAVCRDKEEESVLTSIWAVQVESWFAATTSWPYTSLSRRTLSCWSTKTSSAMQTSSSSLKKSPISENGYCHLFAACLIK</sequence>
<proteinExistence type="predicted"/>
<protein>
    <submittedName>
        <fullName evidence="1">Uncharacterized protein</fullName>
    </submittedName>
</protein>
<reference evidence="1 2" key="1">
    <citation type="submission" date="2019-09" db="EMBL/GenBank/DDBJ databases">
        <authorList>
            <consortium name="DOE Joint Genome Institute"/>
            <person name="Mondo S.J."/>
            <person name="Navarro-Mendoza M.I."/>
            <person name="Perez-Arques C."/>
            <person name="Panchal S."/>
            <person name="Nicolas F.E."/>
            <person name="Ganguly P."/>
            <person name="Pangilinan J."/>
            <person name="Grigoriev I."/>
            <person name="Heitman J."/>
            <person name="Sanya K."/>
            <person name="Garre V."/>
        </authorList>
    </citation>
    <scope>NUCLEOTIDE SEQUENCE [LARGE SCALE GENOMIC DNA]</scope>
    <source>
        <strain evidence="1 2">MU402</strain>
    </source>
</reference>
<name>A0A8H4F0B3_MUCCL</name>